<gene>
    <name evidence="2" type="ORF">Ana3638_14235</name>
</gene>
<dbReference type="Proteomes" id="UP000464314">
    <property type="component" value="Chromosome"/>
</dbReference>
<reference evidence="2 3" key="1">
    <citation type="submission" date="2020-01" db="EMBL/GenBank/DDBJ databases">
        <title>Genome analysis of Anaerocolumna sp. CBA3638.</title>
        <authorList>
            <person name="Kim J."/>
            <person name="Roh S.W."/>
        </authorList>
    </citation>
    <scope>NUCLEOTIDE SEQUENCE [LARGE SCALE GENOMIC DNA]</scope>
    <source>
        <strain evidence="2 3">CBA3638</strain>
    </source>
</reference>
<proteinExistence type="predicted"/>
<dbReference type="AlphaFoldDB" id="A0A6P1TNN5"/>
<evidence type="ECO:0000313" key="2">
    <source>
        <dbReference type="EMBL" id="QHQ61792.1"/>
    </source>
</evidence>
<dbReference type="Pfam" id="PF13349">
    <property type="entry name" value="DUF4097"/>
    <property type="match status" value="1"/>
</dbReference>
<protein>
    <submittedName>
        <fullName evidence="2">DUF4097 family beta strand repeat protein</fullName>
    </submittedName>
</protein>
<accession>A0A6P1TNN5</accession>
<feature type="domain" description="DUF4097" evidence="1">
    <location>
        <begin position="108"/>
        <end position="309"/>
    </location>
</feature>
<dbReference type="KEGG" id="anr:Ana3638_14235"/>
<keyword evidence="3" id="KW-1185">Reference proteome</keyword>
<dbReference type="RefSeq" id="WP_161838617.1">
    <property type="nucleotide sequence ID" value="NZ_CP048000.1"/>
</dbReference>
<organism evidence="2 3">
    <name type="scientific">Anaerocolumna sedimenticola</name>
    <dbReference type="NCBI Taxonomy" id="2696063"/>
    <lineage>
        <taxon>Bacteria</taxon>
        <taxon>Bacillati</taxon>
        <taxon>Bacillota</taxon>
        <taxon>Clostridia</taxon>
        <taxon>Lachnospirales</taxon>
        <taxon>Lachnospiraceae</taxon>
        <taxon>Anaerocolumna</taxon>
    </lineage>
</organism>
<sequence>MNAFIKNCLKIAGISILLGLFLLLISFSMDNTVFSNWENFNITLGNNNNHSGRWSDSDKEEAWDDWDNEKAKEEEPDGLVLDNADGKLTEVEAEDKSSHNEDSFKDVKSLALDISYGTVSINEGEDFDIHVDNIGSDNYYSTVKNGVWKIGDNGENNNSEFSIFGVKISDSAIHPFNAANIELTIPEDFVFENLDIKLGAGTIKAERLTSKKADIDVGAGSLHIEELSASENSSYSIDTGELVIENINAQDANINCGVGNLTASGVIIGDSLVTCGIGNVSLDINGNENDYNYNVDCGIGTVIINDNSYSGVNSKHKTNNNAKNSFDLDCGIGKIALEIHE</sequence>
<dbReference type="InterPro" id="IPR025164">
    <property type="entry name" value="Toastrack_DUF4097"/>
</dbReference>
<dbReference type="EMBL" id="CP048000">
    <property type="protein sequence ID" value="QHQ61792.1"/>
    <property type="molecule type" value="Genomic_DNA"/>
</dbReference>
<name>A0A6P1TNN5_9FIRM</name>
<evidence type="ECO:0000313" key="3">
    <source>
        <dbReference type="Proteomes" id="UP000464314"/>
    </source>
</evidence>
<evidence type="ECO:0000259" key="1">
    <source>
        <dbReference type="Pfam" id="PF13349"/>
    </source>
</evidence>